<name>A0ABR1T5P6_9PEZI</name>
<comment type="caution">
    <text evidence="2">The sequence shown here is derived from an EMBL/GenBank/DDBJ whole genome shotgun (WGS) entry which is preliminary data.</text>
</comment>
<sequence length="268" mass="30166">MVSPSQGAMHTMPWKTQAERAPPMQPPTDPSLLSNVKLCKERIMKFFPVFLTCVARSPPPPLCAYERVRHEHAYVFVPVHWATGPLTGPLPTHCLPNPRCHALRFFAYLHKLRHFLEPPSPLSLFTTRRFDDGLHWTPSFARKNREPSPFLAGFGQKPDGENGLGHGRTDELGTSVFSAGDSSPLIISKGLVHHTDGPVSCCSLVDYLFARLWLRRHHNILVLTFGFGLWATDGWPPFAHITKAGRQTRADDWSEEEARSEKAVNFLD</sequence>
<organism evidence="2 3">
    <name type="scientific">Apiospora rasikravindrae</name>
    <dbReference type="NCBI Taxonomy" id="990691"/>
    <lineage>
        <taxon>Eukaryota</taxon>
        <taxon>Fungi</taxon>
        <taxon>Dikarya</taxon>
        <taxon>Ascomycota</taxon>
        <taxon>Pezizomycotina</taxon>
        <taxon>Sordariomycetes</taxon>
        <taxon>Xylariomycetidae</taxon>
        <taxon>Amphisphaeriales</taxon>
        <taxon>Apiosporaceae</taxon>
        <taxon>Apiospora</taxon>
    </lineage>
</organism>
<feature type="region of interest" description="Disordered" evidence="1">
    <location>
        <begin position="151"/>
        <end position="170"/>
    </location>
</feature>
<dbReference type="Proteomes" id="UP001444661">
    <property type="component" value="Unassembled WGS sequence"/>
</dbReference>
<protein>
    <submittedName>
        <fullName evidence="2">Uncharacterized protein</fullName>
    </submittedName>
</protein>
<accession>A0ABR1T5P6</accession>
<reference evidence="2 3" key="1">
    <citation type="submission" date="2023-01" db="EMBL/GenBank/DDBJ databases">
        <title>Analysis of 21 Apiospora genomes using comparative genomics revels a genus with tremendous synthesis potential of carbohydrate active enzymes and secondary metabolites.</title>
        <authorList>
            <person name="Sorensen T."/>
        </authorList>
    </citation>
    <scope>NUCLEOTIDE SEQUENCE [LARGE SCALE GENOMIC DNA]</scope>
    <source>
        <strain evidence="2 3">CBS 33761</strain>
    </source>
</reference>
<evidence type="ECO:0000256" key="1">
    <source>
        <dbReference type="SAM" id="MobiDB-lite"/>
    </source>
</evidence>
<proteinExistence type="predicted"/>
<keyword evidence="3" id="KW-1185">Reference proteome</keyword>
<evidence type="ECO:0000313" key="2">
    <source>
        <dbReference type="EMBL" id="KAK8041918.1"/>
    </source>
</evidence>
<evidence type="ECO:0000313" key="3">
    <source>
        <dbReference type="Proteomes" id="UP001444661"/>
    </source>
</evidence>
<gene>
    <name evidence="2" type="ORF">PG993_006441</name>
</gene>
<dbReference type="EMBL" id="JAQQWK010000005">
    <property type="protein sequence ID" value="KAK8041918.1"/>
    <property type="molecule type" value="Genomic_DNA"/>
</dbReference>